<evidence type="ECO:0000313" key="1">
    <source>
        <dbReference type="EMBL" id="CAB5000284.1"/>
    </source>
</evidence>
<sequence>MSIAPITTGCPSFFSITEENSPPIIAAGTADARRSHASLASGSLRLRSLRDRAAAAM</sequence>
<organism evidence="1">
    <name type="scientific">freshwater metagenome</name>
    <dbReference type="NCBI Taxonomy" id="449393"/>
    <lineage>
        <taxon>unclassified sequences</taxon>
        <taxon>metagenomes</taxon>
        <taxon>ecological metagenomes</taxon>
    </lineage>
</organism>
<dbReference type="EMBL" id="CAFBOR010000253">
    <property type="protein sequence ID" value="CAB5000284.1"/>
    <property type="molecule type" value="Genomic_DNA"/>
</dbReference>
<proteinExistence type="predicted"/>
<name>A0A6J7PEH3_9ZZZZ</name>
<gene>
    <name evidence="1" type="ORF">UFOPK3974_01465</name>
</gene>
<protein>
    <submittedName>
        <fullName evidence="1">Unannotated protein</fullName>
    </submittedName>
</protein>
<reference evidence="1" key="1">
    <citation type="submission" date="2020-05" db="EMBL/GenBank/DDBJ databases">
        <authorList>
            <person name="Chiriac C."/>
            <person name="Salcher M."/>
            <person name="Ghai R."/>
            <person name="Kavagutti S V."/>
        </authorList>
    </citation>
    <scope>NUCLEOTIDE SEQUENCE</scope>
</reference>
<dbReference type="AlphaFoldDB" id="A0A6J7PEH3"/>
<accession>A0A6J7PEH3</accession>